<feature type="transmembrane region" description="Helical" evidence="8">
    <location>
        <begin position="685"/>
        <end position="706"/>
    </location>
</feature>
<feature type="transmembrane region" description="Helical" evidence="8">
    <location>
        <begin position="81"/>
        <end position="101"/>
    </location>
</feature>
<evidence type="ECO:0000256" key="1">
    <source>
        <dbReference type="ARBA" id="ARBA00004141"/>
    </source>
</evidence>
<dbReference type="InterPro" id="IPR004813">
    <property type="entry name" value="OPT"/>
</dbReference>
<evidence type="ECO:0000256" key="6">
    <source>
        <dbReference type="ARBA" id="ARBA00023136"/>
    </source>
</evidence>
<evidence type="ECO:0000256" key="2">
    <source>
        <dbReference type="ARBA" id="ARBA00008807"/>
    </source>
</evidence>
<evidence type="ECO:0000256" key="5">
    <source>
        <dbReference type="ARBA" id="ARBA00022989"/>
    </source>
</evidence>
<protein>
    <submittedName>
        <fullName evidence="9">Oligopeptide transporter-like protein</fullName>
    </submittedName>
</protein>
<feature type="transmembrane region" description="Helical" evidence="8">
    <location>
        <begin position="113"/>
        <end position="138"/>
    </location>
</feature>
<dbReference type="PANTHER" id="PTHR31645:SF0">
    <property type="entry name" value="OLIGOPEPTIDE TRANSPORTER YGL114W-RELATED"/>
    <property type="match status" value="1"/>
</dbReference>
<name>A0A6A6H1T9_VIRVR</name>
<evidence type="ECO:0000256" key="3">
    <source>
        <dbReference type="ARBA" id="ARBA00022448"/>
    </source>
</evidence>
<keyword evidence="5 8" id="KW-1133">Transmembrane helix</keyword>
<dbReference type="Pfam" id="PF03169">
    <property type="entry name" value="OPT"/>
    <property type="match status" value="1"/>
</dbReference>
<feature type="transmembrane region" description="Helical" evidence="8">
    <location>
        <begin position="506"/>
        <end position="527"/>
    </location>
</feature>
<evidence type="ECO:0000256" key="8">
    <source>
        <dbReference type="SAM" id="Phobius"/>
    </source>
</evidence>
<comment type="subcellular location">
    <subcellularLocation>
        <location evidence="1">Membrane</location>
        <topology evidence="1">Multi-pass membrane protein</topology>
    </subcellularLocation>
</comment>
<feature type="region of interest" description="Disordered" evidence="7">
    <location>
        <begin position="430"/>
        <end position="470"/>
    </location>
</feature>
<dbReference type="Proteomes" id="UP000800092">
    <property type="component" value="Unassembled WGS sequence"/>
</dbReference>
<dbReference type="InterPro" id="IPR045035">
    <property type="entry name" value="YSL-like"/>
</dbReference>
<dbReference type="OrthoDB" id="627262at2759"/>
<keyword evidence="4 8" id="KW-0812">Transmembrane</keyword>
<feature type="transmembrane region" description="Helical" evidence="8">
    <location>
        <begin position="596"/>
        <end position="617"/>
    </location>
</feature>
<feature type="compositionally biased region" description="Basic and acidic residues" evidence="7">
    <location>
        <begin position="1"/>
        <end position="10"/>
    </location>
</feature>
<dbReference type="GO" id="GO:0000329">
    <property type="term" value="C:fungal-type vacuole membrane"/>
    <property type="evidence" value="ECO:0007669"/>
    <property type="project" value="TreeGrafter"/>
</dbReference>
<keyword evidence="6 8" id="KW-0472">Membrane</keyword>
<feature type="transmembrane region" description="Helical" evidence="8">
    <location>
        <begin position="726"/>
        <end position="749"/>
    </location>
</feature>
<feature type="compositionally biased region" description="Polar residues" evidence="7">
    <location>
        <begin position="430"/>
        <end position="450"/>
    </location>
</feature>
<gene>
    <name evidence="9" type="ORF">EV356DRAFT_450936</name>
</gene>
<feature type="compositionally biased region" description="Basic and acidic residues" evidence="7">
    <location>
        <begin position="26"/>
        <end position="38"/>
    </location>
</feature>
<dbReference type="NCBIfam" id="TIGR00728">
    <property type="entry name" value="OPT_sfam"/>
    <property type="match status" value="1"/>
</dbReference>
<feature type="region of interest" description="Disordered" evidence="7">
    <location>
        <begin position="1"/>
        <end position="38"/>
    </location>
</feature>
<dbReference type="AlphaFoldDB" id="A0A6A6H1T9"/>
<feature type="transmembrane region" description="Helical" evidence="8">
    <location>
        <begin position="274"/>
        <end position="292"/>
    </location>
</feature>
<comment type="similarity">
    <text evidence="2">Belongs to the oligopeptide OPT transporter family.</text>
</comment>
<proteinExistence type="inferred from homology"/>
<feature type="transmembrane region" description="Helical" evidence="8">
    <location>
        <begin position="369"/>
        <end position="391"/>
    </location>
</feature>
<sequence>MSFEDERNNEEQDAYTDLPGGNQGGTKRDSEEHHTRQDAEAYLSERANEPQNFTIRGIAVGLAIGLVICFSNMYFGLQTGWVSGMAMPAALIGFAFFKSVSRVIAYPFTPVENVLVQTVAGSVGTMPLGCGFVGVVPALNFLLKPEENGPLNIGLGKLIIWAVGICFFGVVFAVPLRREVIIREKLKFPSGTATALMIGVLHGDQEKIGLLKQEESSDDIRRRSEEQQRLVTTHPAAGSSQVEPPVQTSNETEAGDDLGYDLERHSDWRANIRLLVISFVISSFYTLCTYFVPYVRNIPILGLELGRTWLWTLNPSPAYVGQGIIMGPATTFHMLLGAVVGWGILSPLAKAKGWAPGPVKDWTTGSKGWIVWISLAIMLADSLISLGWLVARPLIQYGPGFIRRANEDIRKGTLRDHIASLWHSTSGYTPLHTSQPVHQTGESSRSSSTDAIDHLKSHDPCSSSAPEPDAPPHHLISTKTALLAFALSIFLSIAGIHLTFGNLMPFALTLLALLLALLLSIMGVRALGETDLNPVSGISKLTQLAFALFTPASNPNAVIINLVAGAVSESGALQAGDLLQDLKTGHLLGAAPKAQFWGQMIGSAVGAVVSAMVYKLYTHVYQVPGDMFQVPTGYVWIFTARLVTGQGLPPMVGWWALGAGLLFVVLTAVRIAAKERGGLLKMIGPYIPGGIAVAVGMYNVPSFTLARTIGGLLNWYWCSYRKESETPIIILASGLILGEGLFSIVNLVLASLHVPHLK</sequence>
<evidence type="ECO:0000256" key="7">
    <source>
        <dbReference type="SAM" id="MobiDB-lite"/>
    </source>
</evidence>
<feature type="transmembrane region" description="Helical" evidence="8">
    <location>
        <begin position="652"/>
        <end position="673"/>
    </location>
</feature>
<evidence type="ECO:0000256" key="4">
    <source>
        <dbReference type="ARBA" id="ARBA00022692"/>
    </source>
</evidence>
<feature type="transmembrane region" description="Helical" evidence="8">
    <location>
        <begin position="53"/>
        <end position="75"/>
    </location>
</feature>
<dbReference type="GO" id="GO:0035673">
    <property type="term" value="F:oligopeptide transmembrane transporter activity"/>
    <property type="evidence" value="ECO:0007669"/>
    <property type="project" value="InterPro"/>
</dbReference>
<feature type="transmembrane region" description="Helical" evidence="8">
    <location>
        <begin position="481"/>
        <end position="500"/>
    </location>
</feature>
<evidence type="ECO:0000313" key="9">
    <source>
        <dbReference type="EMBL" id="KAF2232046.1"/>
    </source>
</evidence>
<dbReference type="PANTHER" id="PTHR31645">
    <property type="entry name" value="OLIGOPEPTIDE TRANSPORTER YGL114W-RELATED"/>
    <property type="match status" value="1"/>
</dbReference>
<keyword evidence="10" id="KW-1185">Reference proteome</keyword>
<accession>A0A6A6H1T9</accession>
<dbReference type="EMBL" id="ML991820">
    <property type="protein sequence ID" value="KAF2232046.1"/>
    <property type="molecule type" value="Genomic_DNA"/>
</dbReference>
<feature type="transmembrane region" description="Helical" evidence="8">
    <location>
        <begin position="332"/>
        <end position="349"/>
    </location>
</feature>
<feature type="compositionally biased region" description="Basic and acidic residues" evidence="7">
    <location>
        <begin position="214"/>
        <end position="228"/>
    </location>
</feature>
<feature type="transmembrane region" description="Helical" evidence="8">
    <location>
        <begin position="158"/>
        <end position="176"/>
    </location>
</feature>
<evidence type="ECO:0000313" key="10">
    <source>
        <dbReference type="Proteomes" id="UP000800092"/>
    </source>
</evidence>
<feature type="compositionally biased region" description="Polar residues" evidence="7">
    <location>
        <begin position="238"/>
        <end position="252"/>
    </location>
</feature>
<keyword evidence="3" id="KW-0813">Transport</keyword>
<reference evidence="9" key="1">
    <citation type="journal article" date="2020" name="Stud. Mycol.">
        <title>101 Dothideomycetes genomes: a test case for predicting lifestyles and emergence of pathogens.</title>
        <authorList>
            <person name="Haridas S."/>
            <person name="Albert R."/>
            <person name="Binder M."/>
            <person name="Bloem J."/>
            <person name="Labutti K."/>
            <person name="Salamov A."/>
            <person name="Andreopoulos B."/>
            <person name="Baker S."/>
            <person name="Barry K."/>
            <person name="Bills G."/>
            <person name="Bluhm B."/>
            <person name="Cannon C."/>
            <person name="Castanera R."/>
            <person name="Culley D."/>
            <person name="Daum C."/>
            <person name="Ezra D."/>
            <person name="Gonzalez J."/>
            <person name="Henrissat B."/>
            <person name="Kuo A."/>
            <person name="Liang C."/>
            <person name="Lipzen A."/>
            <person name="Lutzoni F."/>
            <person name="Magnuson J."/>
            <person name="Mondo S."/>
            <person name="Nolan M."/>
            <person name="Ohm R."/>
            <person name="Pangilinan J."/>
            <person name="Park H.-J."/>
            <person name="Ramirez L."/>
            <person name="Alfaro M."/>
            <person name="Sun H."/>
            <person name="Tritt A."/>
            <person name="Yoshinaga Y."/>
            <person name="Zwiers L.-H."/>
            <person name="Turgeon B."/>
            <person name="Goodwin S."/>
            <person name="Spatafora J."/>
            <person name="Crous P."/>
            <person name="Grigoriev I."/>
        </authorList>
    </citation>
    <scope>NUCLEOTIDE SEQUENCE</scope>
    <source>
        <strain evidence="9">Tuck. ex Michener</strain>
    </source>
</reference>
<feature type="region of interest" description="Disordered" evidence="7">
    <location>
        <begin position="214"/>
        <end position="255"/>
    </location>
</feature>
<organism evidence="9 10">
    <name type="scientific">Viridothelium virens</name>
    <name type="common">Speckled blister lichen</name>
    <name type="synonym">Trypethelium virens</name>
    <dbReference type="NCBI Taxonomy" id="1048519"/>
    <lineage>
        <taxon>Eukaryota</taxon>
        <taxon>Fungi</taxon>
        <taxon>Dikarya</taxon>
        <taxon>Ascomycota</taxon>
        <taxon>Pezizomycotina</taxon>
        <taxon>Dothideomycetes</taxon>
        <taxon>Dothideomycetes incertae sedis</taxon>
        <taxon>Trypetheliales</taxon>
        <taxon>Trypetheliaceae</taxon>
        <taxon>Viridothelium</taxon>
    </lineage>
</organism>